<dbReference type="PANTHER" id="PTHR21152:SF40">
    <property type="entry name" value="ALANINE--GLYOXYLATE AMINOTRANSFERASE"/>
    <property type="match status" value="1"/>
</dbReference>
<dbReference type="FunFam" id="3.40.640.10:FF:000054">
    <property type="entry name" value="Serine--glyoxylate aminotransferase"/>
    <property type="match status" value="1"/>
</dbReference>
<evidence type="ECO:0000256" key="1">
    <source>
        <dbReference type="ARBA" id="ARBA00001933"/>
    </source>
</evidence>
<dbReference type="PROSITE" id="PS00595">
    <property type="entry name" value="AA_TRANSFER_CLASS_5"/>
    <property type="match status" value="1"/>
</dbReference>
<dbReference type="Gene3D" id="3.90.1150.10">
    <property type="entry name" value="Aspartate Aminotransferase, domain 1"/>
    <property type="match status" value="1"/>
</dbReference>
<name>A0A8J3DYG0_9HYPH</name>
<organism evidence="9 10">
    <name type="scientific">Tianweitania populi</name>
    <dbReference type="NCBI Taxonomy" id="1607949"/>
    <lineage>
        <taxon>Bacteria</taxon>
        <taxon>Pseudomonadati</taxon>
        <taxon>Pseudomonadota</taxon>
        <taxon>Alphaproteobacteria</taxon>
        <taxon>Hyphomicrobiales</taxon>
        <taxon>Phyllobacteriaceae</taxon>
        <taxon>Tianweitania</taxon>
    </lineage>
</organism>
<dbReference type="RefSeq" id="WP_189503000.1">
    <property type="nucleotide sequence ID" value="NZ_BMZQ01000001.1"/>
</dbReference>
<sequence>MTLAAGRPYVAIPGPTVVPDRVLAAMHRPSPNIYEGELHEMYPGILRDLRAVVGSTTAHVAVYIANGHGAWEAVSSNVFSRGDKALSAITGHFGQTWAVSLRGLGIEVDALDFGRGRSIDPDQIGRALEQDTAHTIRAVLMTHTDTATTVRNDIAAVRAAIDRARHPALLLVDGIASVACEEIRFDQWDVDVLIGASQKGLMMPPGLSFVWFSDKAKDVSEKADLVTPYWNWRTRCFSPEFYRAFAGTAPAQQLYGLREALALITEEGVDAVVARHQTLARAVWAAVDAWGTGGGEIGLNVTDPAARSHAVTSIRIGNGGAARLRRWAEDNAGLTLGIGLGMALPTEPAHHDHLRLAHMGYVNAHMTLGALAVMQAGLLALDIPHGSGAIEQAAAVIADATRR</sequence>
<keyword evidence="10" id="KW-1185">Reference proteome</keyword>
<dbReference type="InterPro" id="IPR020578">
    <property type="entry name" value="Aminotrans_V_PyrdxlP_BS"/>
</dbReference>
<accession>A0A8J3DYG0</accession>
<evidence type="ECO:0000256" key="4">
    <source>
        <dbReference type="PIRSR" id="PIRSR000524-1"/>
    </source>
</evidence>
<dbReference type="InterPro" id="IPR015424">
    <property type="entry name" value="PyrdxlP-dep_Trfase"/>
</dbReference>
<dbReference type="GO" id="GO:0004760">
    <property type="term" value="F:L-serine-pyruvate transaminase activity"/>
    <property type="evidence" value="ECO:0007669"/>
    <property type="project" value="TreeGrafter"/>
</dbReference>
<comment type="cofactor">
    <cofactor evidence="1 5 7">
        <name>pyridoxal 5'-phosphate</name>
        <dbReference type="ChEBI" id="CHEBI:597326"/>
    </cofactor>
</comment>
<dbReference type="EMBL" id="BMZQ01000001">
    <property type="protein sequence ID" value="GHD12547.1"/>
    <property type="molecule type" value="Genomic_DNA"/>
</dbReference>
<evidence type="ECO:0000313" key="10">
    <source>
        <dbReference type="Proteomes" id="UP000630142"/>
    </source>
</evidence>
<evidence type="ECO:0000256" key="5">
    <source>
        <dbReference type="PIRSR" id="PIRSR000524-50"/>
    </source>
</evidence>
<evidence type="ECO:0000259" key="8">
    <source>
        <dbReference type="Pfam" id="PF00266"/>
    </source>
</evidence>
<reference evidence="9" key="1">
    <citation type="journal article" date="2014" name="Int. J. Syst. Evol. Microbiol.">
        <title>Complete genome sequence of Corynebacterium casei LMG S-19264T (=DSM 44701T), isolated from a smear-ripened cheese.</title>
        <authorList>
            <consortium name="US DOE Joint Genome Institute (JGI-PGF)"/>
            <person name="Walter F."/>
            <person name="Albersmeier A."/>
            <person name="Kalinowski J."/>
            <person name="Ruckert C."/>
        </authorList>
    </citation>
    <scope>NUCLEOTIDE SEQUENCE</scope>
    <source>
        <strain evidence="9">KCTC 42249</strain>
    </source>
</reference>
<proteinExistence type="inferred from homology"/>
<dbReference type="InterPro" id="IPR024169">
    <property type="entry name" value="SP_NH2Trfase/AEP_transaminase"/>
</dbReference>
<comment type="caution">
    <text evidence="9">The sequence shown here is derived from an EMBL/GenBank/DDBJ whole genome shotgun (WGS) entry which is preliminary data.</text>
</comment>
<dbReference type="Gene3D" id="3.40.640.10">
    <property type="entry name" value="Type I PLP-dependent aspartate aminotransferase-like (Major domain)"/>
    <property type="match status" value="1"/>
</dbReference>
<dbReference type="GO" id="GO:0008453">
    <property type="term" value="F:alanine-glyoxylate transaminase activity"/>
    <property type="evidence" value="ECO:0007669"/>
    <property type="project" value="TreeGrafter"/>
</dbReference>
<feature type="domain" description="Aminotransferase class V" evidence="8">
    <location>
        <begin position="34"/>
        <end position="323"/>
    </location>
</feature>
<dbReference type="Pfam" id="PF00266">
    <property type="entry name" value="Aminotran_5"/>
    <property type="match status" value="1"/>
</dbReference>
<evidence type="ECO:0000256" key="7">
    <source>
        <dbReference type="RuleBase" id="RU004504"/>
    </source>
</evidence>
<dbReference type="AlphaFoldDB" id="A0A8J3DYG0"/>
<protein>
    <submittedName>
        <fullName evidence="9">Septum site-determining protein</fullName>
    </submittedName>
</protein>
<evidence type="ECO:0000256" key="3">
    <source>
        <dbReference type="ARBA" id="ARBA00022898"/>
    </source>
</evidence>
<gene>
    <name evidence="9" type="ORF">GCM10016234_17040</name>
</gene>
<dbReference type="SUPFAM" id="SSF53383">
    <property type="entry name" value="PLP-dependent transferases"/>
    <property type="match status" value="1"/>
</dbReference>
<keyword evidence="3 5" id="KW-0663">Pyridoxal phosphate</keyword>
<dbReference type="FunFam" id="3.90.1150.10:FF:000204">
    <property type="entry name" value="Hypothetical aminotransferase"/>
    <property type="match status" value="1"/>
</dbReference>
<dbReference type="PIRSF" id="PIRSF000524">
    <property type="entry name" value="SPT"/>
    <property type="match status" value="1"/>
</dbReference>
<comment type="similarity">
    <text evidence="2 6">Belongs to the class-V pyridoxal-phosphate-dependent aminotransferase family.</text>
</comment>
<dbReference type="InterPro" id="IPR015421">
    <property type="entry name" value="PyrdxlP-dep_Trfase_major"/>
</dbReference>
<dbReference type="InterPro" id="IPR000192">
    <property type="entry name" value="Aminotrans_V_dom"/>
</dbReference>
<dbReference type="GO" id="GO:0019265">
    <property type="term" value="P:glycine biosynthetic process, by transamination of glyoxylate"/>
    <property type="evidence" value="ECO:0007669"/>
    <property type="project" value="TreeGrafter"/>
</dbReference>
<evidence type="ECO:0000256" key="2">
    <source>
        <dbReference type="ARBA" id="ARBA00009236"/>
    </source>
</evidence>
<feature type="modified residue" description="N6-(pyridoxal phosphate)lysine" evidence="5">
    <location>
        <position position="199"/>
    </location>
</feature>
<reference evidence="9" key="2">
    <citation type="submission" date="2020-09" db="EMBL/GenBank/DDBJ databases">
        <authorList>
            <person name="Sun Q."/>
            <person name="Kim S."/>
        </authorList>
    </citation>
    <scope>NUCLEOTIDE SEQUENCE</scope>
    <source>
        <strain evidence="9">KCTC 42249</strain>
    </source>
</reference>
<dbReference type="InterPro" id="IPR015422">
    <property type="entry name" value="PyrdxlP-dep_Trfase_small"/>
</dbReference>
<evidence type="ECO:0000313" key="9">
    <source>
        <dbReference type="EMBL" id="GHD12547.1"/>
    </source>
</evidence>
<evidence type="ECO:0000256" key="6">
    <source>
        <dbReference type="RuleBase" id="RU004075"/>
    </source>
</evidence>
<dbReference type="PANTHER" id="PTHR21152">
    <property type="entry name" value="AMINOTRANSFERASE CLASS V"/>
    <property type="match status" value="1"/>
</dbReference>
<dbReference type="Proteomes" id="UP000630142">
    <property type="component" value="Unassembled WGS sequence"/>
</dbReference>
<feature type="binding site" evidence="4">
    <location>
        <position position="355"/>
    </location>
    <ligand>
        <name>substrate</name>
    </ligand>
</feature>